<feature type="region of interest" description="Disordered" evidence="2">
    <location>
        <begin position="258"/>
        <end position="340"/>
    </location>
</feature>
<dbReference type="PANTHER" id="PTHR15895">
    <property type="entry name" value="IMMEDIATE EARLY RESPONSE GENE"/>
    <property type="match status" value="1"/>
</dbReference>
<name>A0A226EHR3_FOLCA</name>
<feature type="region of interest" description="Disordered" evidence="2">
    <location>
        <begin position="215"/>
        <end position="244"/>
    </location>
</feature>
<feature type="compositionally biased region" description="Acidic residues" evidence="2">
    <location>
        <begin position="312"/>
        <end position="328"/>
    </location>
</feature>
<dbReference type="AlphaFoldDB" id="A0A226EHR3"/>
<organism evidence="3 4">
    <name type="scientific">Folsomia candida</name>
    <name type="common">Springtail</name>
    <dbReference type="NCBI Taxonomy" id="158441"/>
    <lineage>
        <taxon>Eukaryota</taxon>
        <taxon>Metazoa</taxon>
        <taxon>Ecdysozoa</taxon>
        <taxon>Arthropoda</taxon>
        <taxon>Hexapoda</taxon>
        <taxon>Collembola</taxon>
        <taxon>Entomobryomorpha</taxon>
        <taxon>Isotomoidea</taxon>
        <taxon>Isotomidae</taxon>
        <taxon>Proisotominae</taxon>
        <taxon>Folsomia</taxon>
    </lineage>
</organism>
<dbReference type="Proteomes" id="UP000198287">
    <property type="component" value="Unassembled WGS sequence"/>
</dbReference>
<feature type="region of interest" description="Disordered" evidence="2">
    <location>
        <begin position="538"/>
        <end position="569"/>
    </location>
</feature>
<feature type="region of interest" description="Disordered" evidence="2">
    <location>
        <begin position="413"/>
        <end position="486"/>
    </location>
</feature>
<dbReference type="InterPro" id="IPR008653">
    <property type="entry name" value="IER"/>
</dbReference>
<feature type="compositionally biased region" description="Acidic residues" evidence="2">
    <location>
        <begin position="78"/>
        <end position="97"/>
    </location>
</feature>
<gene>
    <name evidence="3" type="ORF">Fcan01_07117</name>
</gene>
<dbReference type="OrthoDB" id="6358394at2759"/>
<comment type="caution">
    <text evidence="3">The sequence shown here is derived from an EMBL/GenBank/DDBJ whole genome shotgun (WGS) entry which is preliminary data.</text>
</comment>
<evidence type="ECO:0000313" key="3">
    <source>
        <dbReference type="EMBL" id="OXA57233.1"/>
    </source>
</evidence>
<dbReference type="EMBL" id="LNIX01000003">
    <property type="protein sequence ID" value="OXA57233.1"/>
    <property type="molecule type" value="Genomic_DNA"/>
</dbReference>
<dbReference type="Pfam" id="PF05760">
    <property type="entry name" value="IER"/>
    <property type="match status" value="1"/>
</dbReference>
<keyword evidence="4" id="KW-1185">Reference proteome</keyword>
<evidence type="ECO:0000313" key="4">
    <source>
        <dbReference type="Proteomes" id="UP000198287"/>
    </source>
</evidence>
<feature type="compositionally biased region" description="Acidic residues" evidence="2">
    <location>
        <begin position="474"/>
        <end position="486"/>
    </location>
</feature>
<accession>A0A226EHR3</accession>
<proteinExistence type="inferred from homology"/>
<feature type="region of interest" description="Disordered" evidence="2">
    <location>
        <begin position="603"/>
        <end position="627"/>
    </location>
</feature>
<feature type="compositionally biased region" description="Polar residues" evidence="2">
    <location>
        <begin position="103"/>
        <end position="118"/>
    </location>
</feature>
<protein>
    <recommendedName>
        <fullName evidence="5">Immediate early response gene 5-like protein</fullName>
    </recommendedName>
</protein>
<feature type="compositionally biased region" description="Low complexity" evidence="2">
    <location>
        <begin position="603"/>
        <end position="615"/>
    </location>
</feature>
<evidence type="ECO:0000256" key="2">
    <source>
        <dbReference type="SAM" id="MobiDB-lite"/>
    </source>
</evidence>
<reference evidence="3 4" key="1">
    <citation type="submission" date="2015-12" db="EMBL/GenBank/DDBJ databases">
        <title>The genome of Folsomia candida.</title>
        <authorList>
            <person name="Faddeeva A."/>
            <person name="Derks M.F."/>
            <person name="Anvar Y."/>
            <person name="Smit S."/>
            <person name="Van Straalen N."/>
            <person name="Roelofs D."/>
        </authorList>
    </citation>
    <scope>NUCLEOTIDE SEQUENCE [LARGE SCALE GENOMIC DNA]</scope>
    <source>
        <strain evidence="3 4">VU population</strain>
        <tissue evidence="3">Whole body</tissue>
    </source>
</reference>
<comment type="similarity">
    <text evidence="1">Belongs to the IER family.</text>
</comment>
<feature type="compositionally biased region" description="Basic and acidic residues" evidence="2">
    <location>
        <begin position="451"/>
        <end position="463"/>
    </location>
</feature>
<evidence type="ECO:0000256" key="1">
    <source>
        <dbReference type="ARBA" id="ARBA00006186"/>
    </source>
</evidence>
<evidence type="ECO:0008006" key="5">
    <source>
        <dbReference type="Google" id="ProtNLM"/>
    </source>
</evidence>
<feature type="compositionally biased region" description="Basic and acidic residues" evidence="2">
    <location>
        <begin position="258"/>
        <end position="268"/>
    </location>
</feature>
<feature type="compositionally biased region" description="Acidic residues" evidence="2">
    <location>
        <begin position="417"/>
        <end position="429"/>
    </location>
</feature>
<feature type="region of interest" description="Disordered" evidence="2">
    <location>
        <begin position="75"/>
        <end position="126"/>
    </location>
</feature>
<sequence length="627" mass="68419">MADEAEKLINLSLCKMAESRTIRRGGTSLHKHLLISTVLTKARSAYFETWYMGEGEAIDSRTGRPIDLNTSYQGLEFPLDEDDDDDDDDDNDSDQLDLADSSTSYLEQVSNPGPTTEVSSSSSSSDLNSAIIDVNSKNLIDPRYFVEVGTENESEIDLPSDILNCVEKMGDISDMSFGVDDSASSTASSQTVVVSANNVVVVHTSNNNNNNNVLIESCGSNPLQSDHDQHHRHHNLPSQQSTQLVYLDLDSTGYATERTTEHQSDVNHHLHHQPSPPDTSALDSDEEPVFGSPSHTSTPRPNASKRRRNWGLEEELDDDDETTENNEEDSTRQSALFPPYSDEIRSSAAAANKRNLVSKRLRFSPTNEDDEDDSGVSNMSFLPSSLLPTVEEFASSSSSSITIAMSNEFRTKKSHFEEDEQEEPEDDPFLGDALLGQNLYDPDSDQLLQRRKNDQREKIKNDQRVPSASGGSSSDEDGDQGESESCMEVDQITNLVQIISFNKPQPSQQHVHSPMFLPSSSSSSSAAAAVTTCSISTSSSHSSETLTSSSSSSPSLLQQQSSSSHLVRSMSSPDLCGLASSSKFVSSTSTNNAKDIDIFTFSSRSGNGNHNNSNNPTISHRVLTMTV</sequence>